<comment type="caution">
    <text evidence="2">The sequence shown here is derived from an EMBL/GenBank/DDBJ whole genome shotgun (WGS) entry which is preliminary data.</text>
</comment>
<evidence type="ECO:0000313" key="2">
    <source>
        <dbReference type="EMBL" id="KAH7091162.1"/>
    </source>
</evidence>
<gene>
    <name evidence="2" type="ORF">FB567DRAFT_577103</name>
</gene>
<reference evidence="2" key="1">
    <citation type="journal article" date="2021" name="Nat. Commun.">
        <title>Genetic determinants of endophytism in the Arabidopsis root mycobiome.</title>
        <authorList>
            <person name="Mesny F."/>
            <person name="Miyauchi S."/>
            <person name="Thiergart T."/>
            <person name="Pickel B."/>
            <person name="Atanasova L."/>
            <person name="Karlsson M."/>
            <person name="Huettel B."/>
            <person name="Barry K.W."/>
            <person name="Haridas S."/>
            <person name="Chen C."/>
            <person name="Bauer D."/>
            <person name="Andreopoulos W."/>
            <person name="Pangilinan J."/>
            <person name="LaButti K."/>
            <person name="Riley R."/>
            <person name="Lipzen A."/>
            <person name="Clum A."/>
            <person name="Drula E."/>
            <person name="Henrissat B."/>
            <person name="Kohler A."/>
            <person name="Grigoriev I.V."/>
            <person name="Martin F.M."/>
            <person name="Hacquard S."/>
        </authorList>
    </citation>
    <scope>NUCLEOTIDE SEQUENCE</scope>
    <source>
        <strain evidence="2">MPI-SDFR-AT-0120</strain>
    </source>
</reference>
<evidence type="ECO:0000313" key="3">
    <source>
        <dbReference type="Proteomes" id="UP000813461"/>
    </source>
</evidence>
<dbReference type="OrthoDB" id="3668237at2759"/>
<protein>
    <submittedName>
        <fullName evidence="2">Uncharacterized protein</fullName>
    </submittedName>
</protein>
<dbReference type="PANTHER" id="PTHR42085:SF1">
    <property type="entry name" value="F-BOX DOMAIN-CONTAINING PROTEIN"/>
    <property type="match status" value="1"/>
</dbReference>
<dbReference type="PANTHER" id="PTHR42085">
    <property type="entry name" value="F-BOX DOMAIN-CONTAINING PROTEIN"/>
    <property type="match status" value="1"/>
</dbReference>
<evidence type="ECO:0000256" key="1">
    <source>
        <dbReference type="SAM" id="MobiDB-lite"/>
    </source>
</evidence>
<proteinExistence type="predicted"/>
<feature type="region of interest" description="Disordered" evidence="1">
    <location>
        <begin position="174"/>
        <end position="199"/>
    </location>
</feature>
<keyword evidence="3" id="KW-1185">Reference proteome</keyword>
<organism evidence="2 3">
    <name type="scientific">Paraphoma chrysanthemicola</name>
    <dbReference type="NCBI Taxonomy" id="798071"/>
    <lineage>
        <taxon>Eukaryota</taxon>
        <taxon>Fungi</taxon>
        <taxon>Dikarya</taxon>
        <taxon>Ascomycota</taxon>
        <taxon>Pezizomycotina</taxon>
        <taxon>Dothideomycetes</taxon>
        <taxon>Pleosporomycetidae</taxon>
        <taxon>Pleosporales</taxon>
        <taxon>Pleosporineae</taxon>
        <taxon>Phaeosphaeriaceae</taxon>
        <taxon>Paraphoma</taxon>
    </lineage>
</organism>
<dbReference type="InterPro" id="IPR038883">
    <property type="entry name" value="AN11006-like"/>
</dbReference>
<sequence length="327" mass="37588">MEQGSPLLRLPGELRNRIYAYSLSEEQGISYREDKNGVAWLCLREHNGDVQTLFVVEDIPGSVTAAKESNEEIDEESHTLKRRKLNNGKQKEPLFRADEIESDARVRACDTRYIVANQLQFVNRQLRDETRGLGLRYNDIYIFCFSEGVRSLLKSLSHTQRTWLRRLVVRQDHTQDKSADESTHNEDFRNSESKDNPEKCFGDWRRVEQKYPKLAIHIYSSRSSVQSGTFLATALMLQYNGRGNKSFVEMFSSSIDARRALAELAGEGGVPLPTWARWFPWEDTFDESAFRENCAATDIIASELQDLGHLDVDKLVAIVKECFEFGF</sequence>
<name>A0A8K0W2E8_9PLEO</name>
<dbReference type="EMBL" id="JAGMVJ010000004">
    <property type="protein sequence ID" value="KAH7091162.1"/>
    <property type="molecule type" value="Genomic_DNA"/>
</dbReference>
<accession>A0A8K0W2E8</accession>
<dbReference type="AlphaFoldDB" id="A0A8K0W2E8"/>
<dbReference type="Proteomes" id="UP000813461">
    <property type="component" value="Unassembled WGS sequence"/>
</dbReference>